<keyword evidence="3 4" id="KW-0443">Lipid metabolism</keyword>
<dbReference type="OrthoDB" id="9770965at2"/>
<organism evidence="7 8">
    <name type="scientific">Thermovenabulum gondwanense</name>
    <dbReference type="NCBI Taxonomy" id="520767"/>
    <lineage>
        <taxon>Bacteria</taxon>
        <taxon>Bacillati</taxon>
        <taxon>Bacillota</taxon>
        <taxon>Clostridia</taxon>
        <taxon>Thermosediminibacterales</taxon>
        <taxon>Thermosediminibacteraceae</taxon>
        <taxon>Thermovenabulum</taxon>
    </lineage>
</organism>
<feature type="short sequence motif" description="GXSXG" evidence="4">
    <location>
        <begin position="39"/>
        <end position="43"/>
    </location>
</feature>
<dbReference type="InterPro" id="IPR016035">
    <property type="entry name" value="Acyl_Trfase/lysoPLipase"/>
</dbReference>
<dbReference type="InterPro" id="IPR002641">
    <property type="entry name" value="PNPLA_dom"/>
</dbReference>
<comment type="caution">
    <text evidence="7">The sequence shown here is derived from an EMBL/GenBank/DDBJ whole genome shotgun (WGS) entry which is preliminary data.</text>
</comment>
<dbReference type="SUPFAM" id="SSF52151">
    <property type="entry name" value="FabD/lysophospholipase-like"/>
    <property type="match status" value="1"/>
</dbReference>
<feature type="short sequence motif" description="DGA/G" evidence="4">
    <location>
        <begin position="192"/>
        <end position="194"/>
    </location>
</feature>
<proteinExistence type="predicted"/>
<evidence type="ECO:0000259" key="6">
    <source>
        <dbReference type="PROSITE" id="PS51635"/>
    </source>
</evidence>
<feature type="transmembrane region" description="Helical" evidence="5">
    <location>
        <begin position="74"/>
        <end position="89"/>
    </location>
</feature>
<feature type="transmembrane region" description="Helical" evidence="5">
    <location>
        <begin position="36"/>
        <end position="54"/>
    </location>
</feature>
<dbReference type="RefSeq" id="WP_068747816.1">
    <property type="nucleotide sequence ID" value="NZ_LOHZ01000022.1"/>
</dbReference>
<evidence type="ECO:0000313" key="7">
    <source>
        <dbReference type="EMBL" id="KYO67371.1"/>
    </source>
</evidence>
<evidence type="ECO:0000256" key="3">
    <source>
        <dbReference type="ARBA" id="ARBA00023098"/>
    </source>
</evidence>
<dbReference type="GO" id="GO:0016042">
    <property type="term" value="P:lipid catabolic process"/>
    <property type="evidence" value="ECO:0007669"/>
    <property type="project" value="UniProtKB-UniRule"/>
</dbReference>
<keyword evidence="8" id="KW-1185">Reference proteome</keyword>
<feature type="active site" description="Proton acceptor" evidence="4">
    <location>
        <position position="192"/>
    </location>
</feature>
<gene>
    <name evidence="7" type="primary">rssA_1</name>
    <name evidence="7" type="ORF">ATZ99_06570</name>
</gene>
<dbReference type="PANTHER" id="PTHR14226:SF29">
    <property type="entry name" value="NEUROPATHY TARGET ESTERASE SWS"/>
    <property type="match status" value="1"/>
</dbReference>
<evidence type="ECO:0000256" key="2">
    <source>
        <dbReference type="ARBA" id="ARBA00022963"/>
    </source>
</evidence>
<dbReference type="GO" id="GO:0016787">
    <property type="term" value="F:hydrolase activity"/>
    <property type="evidence" value="ECO:0007669"/>
    <property type="project" value="UniProtKB-UniRule"/>
</dbReference>
<dbReference type="Gene3D" id="3.40.1090.10">
    <property type="entry name" value="Cytosolic phospholipase A2 catalytic domain"/>
    <property type="match status" value="2"/>
</dbReference>
<keyword evidence="5" id="KW-0812">Transmembrane</keyword>
<dbReference type="AlphaFoldDB" id="A0A161PW63"/>
<dbReference type="InterPro" id="IPR050301">
    <property type="entry name" value="NTE"/>
</dbReference>
<dbReference type="PROSITE" id="PS51635">
    <property type="entry name" value="PNPLA"/>
    <property type="match status" value="1"/>
</dbReference>
<keyword evidence="1 4" id="KW-0378">Hydrolase</keyword>
<evidence type="ECO:0000313" key="8">
    <source>
        <dbReference type="Proteomes" id="UP000075737"/>
    </source>
</evidence>
<dbReference type="Proteomes" id="UP000075737">
    <property type="component" value="Unassembled WGS sequence"/>
</dbReference>
<keyword evidence="5" id="KW-1133">Transmembrane helix</keyword>
<feature type="active site" description="Nucleophile" evidence="4">
    <location>
        <position position="41"/>
    </location>
</feature>
<dbReference type="STRING" id="520767.ATZ99_06570"/>
<dbReference type="Pfam" id="PF01734">
    <property type="entry name" value="Patatin"/>
    <property type="match status" value="1"/>
</dbReference>
<feature type="domain" description="PNPLA" evidence="6">
    <location>
        <begin position="8"/>
        <end position="205"/>
    </location>
</feature>
<accession>A0A161PW63</accession>
<evidence type="ECO:0000256" key="1">
    <source>
        <dbReference type="ARBA" id="ARBA00022801"/>
    </source>
</evidence>
<dbReference type="PANTHER" id="PTHR14226">
    <property type="entry name" value="NEUROPATHY TARGET ESTERASE/SWISS CHEESE D.MELANOGASTER"/>
    <property type="match status" value="1"/>
</dbReference>
<dbReference type="CDD" id="cd07205">
    <property type="entry name" value="Pat_PNPLA6_PNPLA7_NTE1_like"/>
    <property type="match status" value="1"/>
</dbReference>
<feature type="short sequence motif" description="GXGXXG" evidence="4">
    <location>
        <begin position="12"/>
        <end position="17"/>
    </location>
</feature>
<dbReference type="PATRIC" id="fig|520767.4.peg.745"/>
<keyword evidence="2 4" id="KW-0442">Lipid degradation</keyword>
<sequence length="296" mass="33069">MIKNKLGIALSGGGIRGAVHLGILKGLFENEIYPDMIAGTSAGSIAGALAAFGINFDDFVNRLMSVKPWRMLDPAFWMAYIGVFIYFLCTKRPTVLSKGAEGLFKGERIEKYFDELFQGKGFKELKTPLFIISTDVETGEEVVFCSKESVKNKDKKGRQYLFDKKISEAIRASISLPAIFVPKRIDGRKLVDGGIINNVPVDILFDMGAQKVIAVDLSVKKGKNRAETLTEIIFSCIDIMSDELIKMKEQNYPAFYISPDISKIGYTDYYRIPELVKIGEKIAKDNISKIKSYLIK</sequence>
<evidence type="ECO:0000256" key="5">
    <source>
        <dbReference type="SAM" id="Phobius"/>
    </source>
</evidence>
<reference evidence="7 8" key="1">
    <citation type="submission" date="2015-12" db="EMBL/GenBank/DDBJ databases">
        <title>Draft genome of Thermovenabulum gondwanense isolated from a red thermophilic microbial mat colonisisng an outflow channel of a bore well.</title>
        <authorList>
            <person name="Patel B.K."/>
        </authorList>
    </citation>
    <scope>NUCLEOTIDE SEQUENCE [LARGE SCALE GENOMIC DNA]</scope>
    <source>
        <strain evidence="7 8">R270</strain>
    </source>
</reference>
<name>A0A161PW63_9FIRM</name>
<keyword evidence="5" id="KW-0472">Membrane</keyword>
<dbReference type="EMBL" id="LOHZ01000022">
    <property type="protein sequence ID" value="KYO67371.1"/>
    <property type="molecule type" value="Genomic_DNA"/>
</dbReference>
<protein>
    <submittedName>
        <fullName evidence="7">NTE family protein RssA</fullName>
    </submittedName>
</protein>
<evidence type="ECO:0000256" key="4">
    <source>
        <dbReference type="PROSITE-ProRule" id="PRU01161"/>
    </source>
</evidence>